<dbReference type="InterPro" id="IPR050276">
    <property type="entry name" value="MshD_Acetyltransferase"/>
</dbReference>
<dbReference type="GeneID" id="63145198"/>
<dbReference type="OrthoDB" id="9127144at2"/>
<dbReference type="InterPro" id="IPR000182">
    <property type="entry name" value="GNAT_dom"/>
</dbReference>
<comment type="caution">
    <text evidence="1">The sequence shown here is derived from an EMBL/GenBank/DDBJ whole genome shotgun (WGS) entry which is preliminary data.</text>
</comment>
<reference evidence="1 2" key="1">
    <citation type="submission" date="2017-05" db="EMBL/GenBank/DDBJ databases">
        <title>Vagococcus spp. assemblies.</title>
        <authorList>
            <person name="Gulvik C.A."/>
        </authorList>
    </citation>
    <scope>NUCLEOTIDE SEQUENCE [LARGE SCALE GENOMIC DNA]</scope>
    <source>
        <strain evidence="1 2">NCFB 2497</strain>
    </source>
</reference>
<proteinExistence type="predicted"/>
<dbReference type="PANTHER" id="PTHR43617">
    <property type="entry name" value="L-AMINO ACID N-ACETYLTRANSFERASE"/>
    <property type="match status" value="1"/>
</dbReference>
<dbReference type="AlphaFoldDB" id="A0A369B2K4"/>
<protein>
    <submittedName>
        <fullName evidence="1">Uncharacterized protein</fullName>
    </submittedName>
</protein>
<dbReference type="EMBL" id="NGJX01000002">
    <property type="protein sequence ID" value="RSU04249.1"/>
    <property type="molecule type" value="Genomic_DNA"/>
</dbReference>
<dbReference type="Proteomes" id="UP000288197">
    <property type="component" value="Unassembled WGS sequence"/>
</dbReference>
<name>A0A369B2K4_9ENTE</name>
<evidence type="ECO:0000313" key="1">
    <source>
        <dbReference type="EMBL" id="RSU04249.1"/>
    </source>
</evidence>
<dbReference type="Gene3D" id="3.40.630.30">
    <property type="match status" value="1"/>
</dbReference>
<evidence type="ECO:0000313" key="2">
    <source>
        <dbReference type="Proteomes" id="UP000288197"/>
    </source>
</evidence>
<dbReference type="PROSITE" id="PS51186">
    <property type="entry name" value="GNAT"/>
    <property type="match status" value="1"/>
</dbReference>
<dbReference type="RefSeq" id="WP_114288528.1">
    <property type="nucleotide sequence ID" value="NZ_JBEFOT010000035.1"/>
</dbReference>
<gene>
    <name evidence="1" type="ORF">CBF32_02415</name>
</gene>
<dbReference type="GO" id="GO:0016747">
    <property type="term" value="F:acyltransferase activity, transferring groups other than amino-acyl groups"/>
    <property type="evidence" value="ECO:0007669"/>
    <property type="project" value="InterPro"/>
</dbReference>
<organism evidence="1 2">
    <name type="scientific">Vagococcus fluvialis</name>
    <dbReference type="NCBI Taxonomy" id="2738"/>
    <lineage>
        <taxon>Bacteria</taxon>
        <taxon>Bacillati</taxon>
        <taxon>Bacillota</taxon>
        <taxon>Bacilli</taxon>
        <taxon>Lactobacillales</taxon>
        <taxon>Enterococcaceae</taxon>
        <taxon>Vagococcus</taxon>
    </lineage>
</organism>
<dbReference type="Pfam" id="PF00583">
    <property type="entry name" value="Acetyltransf_1"/>
    <property type="match status" value="1"/>
</dbReference>
<accession>A0A369B2K4</accession>
<dbReference type="InterPro" id="IPR016181">
    <property type="entry name" value="Acyl_CoA_acyltransferase"/>
</dbReference>
<dbReference type="SUPFAM" id="SSF55729">
    <property type="entry name" value="Acyl-CoA N-acyltransferases (Nat)"/>
    <property type="match status" value="1"/>
</dbReference>
<dbReference type="CDD" id="cd04301">
    <property type="entry name" value="NAT_SF"/>
    <property type="match status" value="1"/>
</dbReference>
<keyword evidence="2" id="KW-1185">Reference proteome</keyword>
<dbReference type="PANTHER" id="PTHR43617:SF2">
    <property type="entry name" value="UPF0039 PROTEIN SLL0451"/>
    <property type="match status" value="1"/>
</dbReference>
<sequence>MIEFREITRENFDECLFLEVAEEKEDFVASTTFSLAEAKIFTENTPLAIYDQDTMVGFIMYGLDPEDNEYWISRLLIDEKFQKRGYGKQAMEQILILINETYQPQKLLLSFEPENVVAEKLYVSLGFKHTGRMIDDELVLEYYF</sequence>